<protein>
    <submittedName>
        <fullName evidence="1">Uncharacterized protein</fullName>
    </submittedName>
</protein>
<name>A0A6L9LFW4_9BACT</name>
<proteinExistence type="predicted"/>
<evidence type="ECO:0000313" key="2">
    <source>
        <dbReference type="Proteomes" id="UP000474175"/>
    </source>
</evidence>
<evidence type="ECO:0000313" key="1">
    <source>
        <dbReference type="EMBL" id="NDU98051.1"/>
    </source>
</evidence>
<dbReference type="AlphaFoldDB" id="A0A6L9LFW4"/>
<dbReference type="RefSeq" id="WP_163954107.1">
    <property type="nucleotide sequence ID" value="NZ_JAAFZH010000014.1"/>
</dbReference>
<organism evidence="1 2">
    <name type="scientific">Spirosoma terrae</name>
    <dbReference type="NCBI Taxonomy" id="1968276"/>
    <lineage>
        <taxon>Bacteria</taxon>
        <taxon>Pseudomonadati</taxon>
        <taxon>Bacteroidota</taxon>
        <taxon>Cytophagia</taxon>
        <taxon>Cytophagales</taxon>
        <taxon>Cytophagaceae</taxon>
        <taxon>Spirosoma</taxon>
    </lineage>
</organism>
<dbReference type="EMBL" id="JAAFZH010000014">
    <property type="protein sequence ID" value="NDU98051.1"/>
    <property type="molecule type" value="Genomic_DNA"/>
</dbReference>
<reference evidence="1 2" key="1">
    <citation type="submission" date="2020-02" db="EMBL/GenBank/DDBJ databases">
        <title>Draft genome sequence of two Spirosoma agri KCTC 52727 and Spirosoma terrae KCTC 52035.</title>
        <authorList>
            <person name="Rojas J."/>
            <person name="Ambika Manirajan B."/>
            <person name="Suarez C."/>
            <person name="Ratering S."/>
            <person name="Schnell S."/>
        </authorList>
    </citation>
    <scope>NUCLEOTIDE SEQUENCE [LARGE SCALE GENOMIC DNA]</scope>
    <source>
        <strain evidence="1 2">KCTC 52035</strain>
    </source>
</reference>
<accession>A0A6L9LFW4</accession>
<dbReference type="Proteomes" id="UP000474175">
    <property type="component" value="Unassembled WGS sequence"/>
</dbReference>
<keyword evidence="2" id="KW-1185">Reference proteome</keyword>
<sequence>MKVSSFIDFKKKDKASAFRWHVVELYRLGLVSEAQILAELKISATAARPKLIWS</sequence>
<gene>
    <name evidence="1" type="ORF">GK108_24410</name>
</gene>
<comment type="caution">
    <text evidence="1">The sequence shown here is derived from an EMBL/GenBank/DDBJ whole genome shotgun (WGS) entry which is preliminary data.</text>
</comment>